<accession>A0A9W6BJ95</accession>
<dbReference type="EMBL" id="BRXU01000006">
    <property type="protein sequence ID" value="GLC52835.1"/>
    <property type="molecule type" value="Genomic_DNA"/>
</dbReference>
<organism evidence="2 3">
    <name type="scientific">Pleodorina starrii</name>
    <dbReference type="NCBI Taxonomy" id="330485"/>
    <lineage>
        <taxon>Eukaryota</taxon>
        <taxon>Viridiplantae</taxon>
        <taxon>Chlorophyta</taxon>
        <taxon>core chlorophytes</taxon>
        <taxon>Chlorophyceae</taxon>
        <taxon>CS clade</taxon>
        <taxon>Chlamydomonadales</taxon>
        <taxon>Volvocaceae</taxon>
        <taxon>Pleodorina</taxon>
    </lineage>
</organism>
<proteinExistence type="predicted"/>
<evidence type="ECO:0000256" key="1">
    <source>
        <dbReference type="SAM" id="MobiDB-lite"/>
    </source>
</evidence>
<reference evidence="2 3" key="1">
    <citation type="journal article" date="2023" name="Commun. Biol.">
        <title>Reorganization of the ancestral sex-determining regions during the evolution of trioecy in Pleodorina starrii.</title>
        <authorList>
            <person name="Takahashi K."/>
            <person name="Suzuki S."/>
            <person name="Kawai-Toyooka H."/>
            <person name="Yamamoto K."/>
            <person name="Hamaji T."/>
            <person name="Ootsuki R."/>
            <person name="Yamaguchi H."/>
            <person name="Kawachi M."/>
            <person name="Higashiyama T."/>
            <person name="Nozaki H."/>
        </authorList>
    </citation>
    <scope>NUCLEOTIDE SEQUENCE [LARGE SCALE GENOMIC DNA]</scope>
    <source>
        <strain evidence="2 3">NIES-4479</strain>
    </source>
</reference>
<evidence type="ECO:0000313" key="2">
    <source>
        <dbReference type="EMBL" id="GLC52835.1"/>
    </source>
</evidence>
<gene>
    <name evidence="2" type="primary">PLESTB001064</name>
    <name evidence="2" type="ORF">PLESTB_000673800</name>
</gene>
<evidence type="ECO:0000313" key="3">
    <source>
        <dbReference type="Proteomes" id="UP001165080"/>
    </source>
</evidence>
<feature type="region of interest" description="Disordered" evidence="1">
    <location>
        <begin position="58"/>
        <end position="87"/>
    </location>
</feature>
<keyword evidence="3" id="KW-1185">Reference proteome</keyword>
<feature type="compositionally biased region" description="Basic residues" evidence="1">
    <location>
        <begin position="76"/>
        <end position="87"/>
    </location>
</feature>
<sequence>MQRCGVAEAWRRRDEQRITGSLTGRHINRRQQAGAQMYKQAGARGAAFLLMFLPRCTSRRQVTPKSRGPPPSPRVYRQRAKKPSAQP</sequence>
<comment type="caution">
    <text evidence="2">The sequence shown here is derived from an EMBL/GenBank/DDBJ whole genome shotgun (WGS) entry which is preliminary data.</text>
</comment>
<dbReference type="AlphaFoldDB" id="A0A9W6BJ95"/>
<protein>
    <submittedName>
        <fullName evidence="2">Uncharacterized protein</fullName>
    </submittedName>
</protein>
<dbReference type="Proteomes" id="UP001165080">
    <property type="component" value="Unassembled WGS sequence"/>
</dbReference>
<name>A0A9W6BJ95_9CHLO</name>